<sequence length="173" mass="19231">MQIRDLIPWSRGKEPAQGNPSHNDNPVNGLQRDINRVFDDFWSRFDRPVGSSLSPATNGLLSGFGPRSDVSETDKEVEVSVELPGLDEKDIDVSLTGDMLTIRGEKKAEKEDKRKGYYLSERSYGSFHRSVPLPPGVDTDKATAQFKRGVLTVTMPKTPESQAQVKRIEVKAS</sequence>
<feature type="domain" description="SHSP" evidence="2">
    <location>
        <begin position="59"/>
        <end position="173"/>
    </location>
</feature>
<dbReference type="PROSITE" id="PS01031">
    <property type="entry name" value="SHSP"/>
    <property type="match status" value="1"/>
</dbReference>
<name>A0A0F9RSA9_9ZZZZ</name>
<gene>
    <name evidence="4" type="ORF">LCGC14_0609420</name>
</gene>
<feature type="compositionally biased region" description="Polar residues" evidence="1">
    <location>
        <begin position="18"/>
        <end position="28"/>
    </location>
</feature>
<dbReference type="AlphaFoldDB" id="A0A0F9RSA9"/>
<comment type="caution">
    <text evidence="4">The sequence shown here is derived from an EMBL/GenBank/DDBJ whole genome shotgun (WGS) entry which is preliminary data.</text>
</comment>
<evidence type="ECO:0000256" key="1">
    <source>
        <dbReference type="SAM" id="MobiDB-lite"/>
    </source>
</evidence>
<dbReference type="InterPro" id="IPR031107">
    <property type="entry name" value="Small_HSP"/>
</dbReference>
<dbReference type="PANTHER" id="PTHR11527">
    <property type="entry name" value="HEAT-SHOCK PROTEIN 20 FAMILY MEMBER"/>
    <property type="match status" value="1"/>
</dbReference>
<organism evidence="4">
    <name type="scientific">marine sediment metagenome</name>
    <dbReference type="NCBI Taxonomy" id="412755"/>
    <lineage>
        <taxon>unclassified sequences</taxon>
        <taxon>metagenomes</taxon>
        <taxon>ecological metagenomes</taxon>
    </lineage>
</organism>
<protein>
    <submittedName>
        <fullName evidence="4">Uncharacterized protein</fullName>
    </submittedName>
</protein>
<dbReference type="Gene3D" id="2.60.40.790">
    <property type="match status" value="1"/>
</dbReference>
<accession>A0A0F9RSA9</accession>
<dbReference type="Pfam" id="PF00011">
    <property type="entry name" value="HSP20"/>
    <property type="match status" value="1"/>
</dbReference>
<dbReference type="SUPFAM" id="SSF49764">
    <property type="entry name" value="HSP20-like chaperones"/>
    <property type="match status" value="1"/>
</dbReference>
<dbReference type="InterPro" id="IPR002068">
    <property type="entry name" value="A-crystallin/Hsp20_dom"/>
</dbReference>
<evidence type="ECO:0000313" key="4">
    <source>
        <dbReference type="EMBL" id="KKN52742.1"/>
    </source>
</evidence>
<dbReference type="InterPro" id="IPR007052">
    <property type="entry name" value="CS_dom"/>
</dbReference>
<reference evidence="4" key="1">
    <citation type="journal article" date="2015" name="Nature">
        <title>Complex archaea that bridge the gap between prokaryotes and eukaryotes.</title>
        <authorList>
            <person name="Spang A."/>
            <person name="Saw J.H."/>
            <person name="Jorgensen S.L."/>
            <person name="Zaremba-Niedzwiedzka K."/>
            <person name="Martijn J."/>
            <person name="Lind A.E."/>
            <person name="van Eijk R."/>
            <person name="Schleper C."/>
            <person name="Guy L."/>
            <person name="Ettema T.J."/>
        </authorList>
    </citation>
    <scope>NUCLEOTIDE SEQUENCE</scope>
</reference>
<dbReference type="InterPro" id="IPR008978">
    <property type="entry name" value="HSP20-like_chaperone"/>
</dbReference>
<evidence type="ECO:0000259" key="2">
    <source>
        <dbReference type="PROSITE" id="PS01031"/>
    </source>
</evidence>
<dbReference type="PROSITE" id="PS51203">
    <property type="entry name" value="CS"/>
    <property type="match status" value="1"/>
</dbReference>
<feature type="domain" description="CS" evidence="3">
    <location>
        <begin position="63"/>
        <end position="169"/>
    </location>
</feature>
<dbReference type="CDD" id="cd06464">
    <property type="entry name" value="ACD_sHsps-like"/>
    <property type="match status" value="1"/>
</dbReference>
<proteinExistence type="predicted"/>
<dbReference type="EMBL" id="LAZR01001006">
    <property type="protein sequence ID" value="KKN52742.1"/>
    <property type="molecule type" value="Genomic_DNA"/>
</dbReference>
<feature type="region of interest" description="Disordered" evidence="1">
    <location>
        <begin position="1"/>
        <end position="30"/>
    </location>
</feature>
<evidence type="ECO:0000259" key="3">
    <source>
        <dbReference type="PROSITE" id="PS51203"/>
    </source>
</evidence>